<dbReference type="AlphaFoldDB" id="A0A7W6UU16"/>
<keyword evidence="5" id="KW-1185">Reference proteome</keyword>
<gene>
    <name evidence="2" type="ORF">GGE31_000142</name>
    <name evidence="1" type="ORF">GGE33_001643</name>
    <name evidence="3" type="ORF">GGE35_000140</name>
</gene>
<evidence type="ECO:0000313" key="4">
    <source>
        <dbReference type="Proteomes" id="UP000520770"/>
    </source>
</evidence>
<evidence type="ECO:0000313" key="3">
    <source>
        <dbReference type="EMBL" id="MBB4444358.1"/>
    </source>
</evidence>
<dbReference type="Proteomes" id="UP000524535">
    <property type="component" value="Unassembled WGS sequence"/>
</dbReference>
<evidence type="ECO:0000313" key="2">
    <source>
        <dbReference type="EMBL" id="MBB4409671.1"/>
    </source>
</evidence>
<evidence type="ECO:0000313" key="5">
    <source>
        <dbReference type="Proteomes" id="UP000524535"/>
    </source>
</evidence>
<accession>A0A7W6UU16</accession>
<protein>
    <submittedName>
        <fullName evidence="3">Uncharacterized protein</fullName>
    </submittedName>
</protein>
<name>A0A7W6UU16_9HYPH</name>
<organism evidence="3 6">
    <name type="scientific">Aliirhizobium cellulosilyticum</name>
    <dbReference type="NCBI Taxonomy" id="393664"/>
    <lineage>
        <taxon>Bacteria</taxon>
        <taxon>Pseudomonadati</taxon>
        <taxon>Pseudomonadota</taxon>
        <taxon>Alphaproteobacteria</taxon>
        <taxon>Hyphomicrobiales</taxon>
        <taxon>Rhizobiaceae</taxon>
        <taxon>Aliirhizobium</taxon>
    </lineage>
</organism>
<reference evidence="4 5" key="1">
    <citation type="submission" date="2020-08" db="EMBL/GenBank/DDBJ databases">
        <title>Genomic Encyclopedia of Type Strains, Phase IV (KMG-V): Genome sequencing to study the core and pangenomes of soil and plant-associated prokaryotes.</title>
        <authorList>
            <person name="Whitman W."/>
        </authorList>
    </citation>
    <scope>NUCLEOTIDE SEQUENCE [LARGE SCALE GENOMIC DNA]</scope>
    <source>
        <strain evidence="2 5">SEMIA 444</strain>
        <strain evidence="1 4">SEMIA 448</strain>
        <strain evidence="3 6">SEMIA 452</strain>
    </source>
</reference>
<dbReference type="Proteomes" id="UP000576087">
    <property type="component" value="Unassembled WGS sequence"/>
</dbReference>
<dbReference type="EMBL" id="JACIGW010000001">
    <property type="protein sequence ID" value="MBB4347935.1"/>
    <property type="molecule type" value="Genomic_DNA"/>
</dbReference>
<comment type="caution">
    <text evidence="3">The sequence shown here is derived from an EMBL/GenBank/DDBJ whole genome shotgun (WGS) entry which is preliminary data.</text>
</comment>
<dbReference type="EMBL" id="JACIGY010000001">
    <property type="protein sequence ID" value="MBB4409671.1"/>
    <property type="molecule type" value="Genomic_DNA"/>
</dbReference>
<dbReference type="EMBL" id="JACIHM010000001">
    <property type="protein sequence ID" value="MBB4444358.1"/>
    <property type="molecule type" value="Genomic_DNA"/>
</dbReference>
<dbReference type="RefSeq" id="WP_183821950.1">
    <property type="nucleotide sequence ID" value="NZ_JACIGW010000001.1"/>
</dbReference>
<evidence type="ECO:0000313" key="1">
    <source>
        <dbReference type="EMBL" id="MBB4347935.1"/>
    </source>
</evidence>
<dbReference type="Proteomes" id="UP000520770">
    <property type="component" value="Unassembled WGS sequence"/>
</dbReference>
<proteinExistence type="predicted"/>
<sequence>MTTVQVISASHGASGEVFFRIQIDGDSGTELVSNVYRSNDPYAGPIGEYLAGWIEEHSSEIGPFVPPQPEPALYQISKTTPWLRMTDEEAAVMDAVMSETGARLKQIYMAATYLASNDPLWATLHEMLANAFGSARADQLLAPET</sequence>
<evidence type="ECO:0000313" key="6">
    <source>
        <dbReference type="Proteomes" id="UP000576087"/>
    </source>
</evidence>